<dbReference type="InterPro" id="IPR014060">
    <property type="entry name" value="PglZ"/>
</dbReference>
<reference evidence="1 2" key="1">
    <citation type="submission" date="2016-10" db="EMBL/GenBank/DDBJ databases">
        <authorList>
            <person name="de Groot N.N."/>
        </authorList>
    </citation>
    <scope>NUCLEOTIDE SEQUENCE [LARGE SCALE GENOMIC DNA]</scope>
    <source>
        <strain evidence="1 2">NLAE-zl-C500</strain>
    </source>
</reference>
<dbReference type="Proteomes" id="UP000183670">
    <property type="component" value="Unassembled WGS sequence"/>
</dbReference>
<name>A0A1G6G4Q6_BACOV</name>
<gene>
    <name evidence="1" type="ORF">SAMN05192581_101465</name>
</gene>
<dbReference type="RefSeq" id="WP_046151580.1">
    <property type="nucleotide sequence ID" value="NZ_FMYE01000014.1"/>
</dbReference>
<dbReference type="AlphaFoldDB" id="A0A1G6G4Q6"/>
<accession>A0A1G6G4Q6</accession>
<protein>
    <submittedName>
        <fullName evidence="1">TIGR02687 family protein</fullName>
    </submittedName>
</protein>
<organism evidence="1 2">
    <name type="scientific">Bacteroides ovatus</name>
    <dbReference type="NCBI Taxonomy" id="28116"/>
    <lineage>
        <taxon>Bacteria</taxon>
        <taxon>Pseudomonadati</taxon>
        <taxon>Bacteroidota</taxon>
        <taxon>Bacteroidia</taxon>
        <taxon>Bacteroidales</taxon>
        <taxon>Bacteroidaceae</taxon>
        <taxon>Bacteroides</taxon>
    </lineage>
</organism>
<evidence type="ECO:0000313" key="2">
    <source>
        <dbReference type="Proteomes" id="UP000183670"/>
    </source>
</evidence>
<dbReference type="NCBIfam" id="TIGR02687">
    <property type="entry name" value="BREX-1 system phosphatase PglZ type A"/>
    <property type="match status" value="1"/>
</dbReference>
<evidence type="ECO:0000313" key="1">
    <source>
        <dbReference type="EMBL" id="SDB76901.1"/>
    </source>
</evidence>
<sequence length="831" mass="95883">MNDSTKDKIQGVLSELIDRKRFIFWYDEGGQMNDFVSSLEIPGVEILTLNRNAFTLKHRILAGEQPERGFIIYSQEARPDDEDNWLLDLEVQSIPFSADMGSIYAAECGIPMELKAKVVDAHADFFKTAGNRQKITTRLTTQMNVKAIEKQMLSVVCKTEPTYDALTYALAKETLEGKNDMQNRLEKYNLSNVYWEDVETYFGYDKSRNIKDLIIVLFRNDLLRHQGSNTLTNEAYIFMRDWRDSRQFGDMYKEWSSLLEQELNIKESLQDYTLEQLLPIETFPCVDKLIAQHLQVEVANSTMTVEQIESIVDEREHKVFFSVAAHTIKALLEARRMLEDIDQMMSGLIINSVEEGFQLYCNDLYSIDLHYRHYFREAKEAESYGLLANITEIVQRTYTNGFLMQLANKWQPLVDDMDKWRINHVIDQRRFYDYHVSPFVVKNNKLFVIISDALRYETMVEMEQRIAQVNRMVTTMKPAMVSTLPSYTQLGMAALLPNRELSYEKPADEVFADGSSTKGTENRNKVLNKKVLKSLAIRAEDFLEISTPKTYFRDFDLIYIYSNVIDKTGDNKDTEGNVFKATEDEFEHILKIIDKIRNGNGSNILVTSDHGYLFQNEQLDESDFTDFKVHGDIITDTRRFVIGENLQTGAAVKTWDSEDVGLKTGKQVQIAKAMNRIRKQGSGSRFVHGGSMLQEIVVPVLHVNIQKKQDVSQVDVDILNQRSRLTTNNQTISFYQSEVVSEKVKGLTLKMGFYDPNGNLISDSVIMVFDSQSNDSTQREQKHIFMFKNELSKLNGQEVVLRMEKKLPDSEQFALYKEAAYKVSVMFQAEF</sequence>
<dbReference type="Pfam" id="PF08665">
    <property type="entry name" value="PglZ"/>
    <property type="match status" value="1"/>
</dbReference>
<dbReference type="EMBL" id="FMYE01000014">
    <property type="protein sequence ID" value="SDB76901.1"/>
    <property type="molecule type" value="Genomic_DNA"/>
</dbReference>
<proteinExistence type="predicted"/>